<keyword evidence="2 5" id="KW-0812">Transmembrane</keyword>
<feature type="transmembrane region" description="Helical" evidence="5">
    <location>
        <begin position="117"/>
        <end position="138"/>
    </location>
</feature>
<keyword evidence="4 5" id="KW-0472">Membrane</keyword>
<evidence type="ECO:0000259" key="6">
    <source>
        <dbReference type="PROSITE" id="PS50850"/>
    </source>
</evidence>
<dbReference type="PROSITE" id="PS50850">
    <property type="entry name" value="MFS"/>
    <property type="match status" value="1"/>
</dbReference>
<evidence type="ECO:0000256" key="3">
    <source>
        <dbReference type="ARBA" id="ARBA00022989"/>
    </source>
</evidence>
<dbReference type="EMBL" id="JAAIII010000001">
    <property type="protein sequence ID" value="NMM93171.1"/>
    <property type="molecule type" value="Genomic_DNA"/>
</dbReference>
<evidence type="ECO:0000313" key="7">
    <source>
        <dbReference type="EMBL" id="NMM93171.1"/>
    </source>
</evidence>
<keyword evidence="3 5" id="KW-1133">Transmembrane helix</keyword>
<dbReference type="GO" id="GO:0005886">
    <property type="term" value="C:plasma membrane"/>
    <property type="evidence" value="ECO:0007669"/>
    <property type="project" value="UniProtKB-SubCell"/>
</dbReference>
<dbReference type="InterPro" id="IPR020846">
    <property type="entry name" value="MFS_dom"/>
</dbReference>
<accession>A0A7Y0EMW5</accession>
<sequence>MFLVVAVTMYIGLTVRLSSVVTNSGFGTMQQASTLLSVMTIGGMLMGFVFGLINKTLKAQTLTVGLAALAVGAIIIHFAPNFAVLCVGAMIAGISYPTMISYTFNQISEVCPKGSDTLCTSVVLVGCNLGAFTAPYTLRLVSALTGGSLSMPFLVYGIVLMVIAAVYAAWNIMHGAKKV</sequence>
<gene>
    <name evidence="7" type="ORF">G1C95_0356</name>
</gene>
<feature type="transmembrane region" description="Helical" evidence="5">
    <location>
        <begin position="82"/>
        <end position="105"/>
    </location>
</feature>
<comment type="caution">
    <text evidence="7">The sequence shown here is derived from an EMBL/GenBank/DDBJ whole genome shotgun (WGS) entry which is preliminary data.</text>
</comment>
<feature type="transmembrane region" description="Helical" evidence="5">
    <location>
        <begin position="59"/>
        <end position="76"/>
    </location>
</feature>
<dbReference type="AlphaFoldDB" id="A0A7Y0EMW5"/>
<evidence type="ECO:0000313" key="8">
    <source>
        <dbReference type="Proteomes" id="UP000532194"/>
    </source>
</evidence>
<evidence type="ECO:0000256" key="1">
    <source>
        <dbReference type="ARBA" id="ARBA00004651"/>
    </source>
</evidence>
<feature type="transmembrane region" description="Helical" evidence="5">
    <location>
        <begin position="34"/>
        <end position="52"/>
    </location>
</feature>
<evidence type="ECO:0000256" key="2">
    <source>
        <dbReference type="ARBA" id="ARBA00022692"/>
    </source>
</evidence>
<organism evidence="7 8">
    <name type="scientific">Bifidobacterium oedipodis</name>
    <dbReference type="NCBI Taxonomy" id="2675322"/>
    <lineage>
        <taxon>Bacteria</taxon>
        <taxon>Bacillati</taxon>
        <taxon>Actinomycetota</taxon>
        <taxon>Actinomycetes</taxon>
        <taxon>Bifidobacteriales</taxon>
        <taxon>Bifidobacteriaceae</taxon>
        <taxon>Bifidobacterium</taxon>
    </lineage>
</organism>
<dbReference type="Gene3D" id="1.20.1250.20">
    <property type="entry name" value="MFS general substrate transporter like domains"/>
    <property type="match status" value="1"/>
</dbReference>
<evidence type="ECO:0000256" key="5">
    <source>
        <dbReference type="SAM" id="Phobius"/>
    </source>
</evidence>
<proteinExistence type="predicted"/>
<evidence type="ECO:0000256" key="4">
    <source>
        <dbReference type="ARBA" id="ARBA00023136"/>
    </source>
</evidence>
<feature type="transmembrane region" description="Helical" evidence="5">
    <location>
        <begin position="150"/>
        <end position="170"/>
    </location>
</feature>
<name>A0A7Y0EMW5_9BIFI</name>
<reference evidence="7 8" key="1">
    <citation type="submission" date="2020-02" db="EMBL/GenBank/DDBJ databases">
        <title>Characterization of phylogenetic diversity of novel bifidobacterial species isolated in Czech ZOOs.</title>
        <authorList>
            <person name="Lugli G.A."/>
            <person name="Vera N.B."/>
            <person name="Ventura M."/>
        </authorList>
    </citation>
    <scope>NUCLEOTIDE SEQUENCE [LARGE SCALE GENOMIC DNA]</scope>
    <source>
        <strain evidence="7 8">DSM 109957</strain>
    </source>
</reference>
<protein>
    <submittedName>
        <fullName evidence="7">MFS transporter</fullName>
    </submittedName>
</protein>
<dbReference type="InterPro" id="IPR036259">
    <property type="entry name" value="MFS_trans_sf"/>
</dbReference>
<keyword evidence="8" id="KW-1185">Reference proteome</keyword>
<comment type="subcellular location">
    <subcellularLocation>
        <location evidence="1">Cell membrane</location>
        <topology evidence="1">Multi-pass membrane protein</topology>
    </subcellularLocation>
</comment>
<feature type="domain" description="Major facilitator superfamily (MFS) profile" evidence="6">
    <location>
        <begin position="1"/>
        <end position="179"/>
    </location>
</feature>
<dbReference type="Proteomes" id="UP000532194">
    <property type="component" value="Unassembled WGS sequence"/>
</dbReference>
<dbReference type="SUPFAM" id="SSF103473">
    <property type="entry name" value="MFS general substrate transporter"/>
    <property type="match status" value="1"/>
</dbReference>
<dbReference type="GO" id="GO:0022857">
    <property type="term" value="F:transmembrane transporter activity"/>
    <property type="evidence" value="ECO:0007669"/>
    <property type="project" value="InterPro"/>
</dbReference>